<gene>
    <name evidence="2" type="ORF">PCON_10548</name>
</gene>
<feature type="region of interest" description="Disordered" evidence="1">
    <location>
        <begin position="1"/>
        <end position="54"/>
    </location>
</feature>
<evidence type="ECO:0000313" key="3">
    <source>
        <dbReference type="Proteomes" id="UP000018144"/>
    </source>
</evidence>
<organism evidence="2 3">
    <name type="scientific">Pyronema omphalodes (strain CBS 100304)</name>
    <name type="common">Pyronema confluens</name>
    <dbReference type="NCBI Taxonomy" id="1076935"/>
    <lineage>
        <taxon>Eukaryota</taxon>
        <taxon>Fungi</taxon>
        <taxon>Dikarya</taxon>
        <taxon>Ascomycota</taxon>
        <taxon>Pezizomycotina</taxon>
        <taxon>Pezizomycetes</taxon>
        <taxon>Pezizales</taxon>
        <taxon>Pyronemataceae</taxon>
        <taxon>Pyronema</taxon>
    </lineage>
</organism>
<dbReference type="AlphaFoldDB" id="U4LGT1"/>
<accession>U4LGT1</accession>
<evidence type="ECO:0000313" key="2">
    <source>
        <dbReference type="EMBL" id="CCX10954.1"/>
    </source>
</evidence>
<protein>
    <submittedName>
        <fullName evidence="2">Uncharacterized protein</fullName>
    </submittedName>
</protein>
<proteinExistence type="predicted"/>
<dbReference type="Proteomes" id="UP000018144">
    <property type="component" value="Unassembled WGS sequence"/>
</dbReference>
<reference evidence="2 3" key="1">
    <citation type="journal article" date="2013" name="PLoS Genet.">
        <title>The genome and development-dependent transcriptomes of Pyronema confluens: a window into fungal evolution.</title>
        <authorList>
            <person name="Traeger S."/>
            <person name="Altegoer F."/>
            <person name="Freitag M."/>
            <person name="Gabaldon T."/>
            <person name="Kempken F."/>
            <person name="Kumar A."/>
            <person name="Marcet-Houben M."/>
            <person name="Poggeler S."/>
            <person name="Stajich J.E."/>
            <person name="Nowrousian M."/>
        </authorList>
    </citation>
    <scope>NUCLEOTIDE SEQUENCE [LARGE SCALE GENOMIC DNA]</scope>
    <source>
        <strain evidence="3">CBS 100304</strain>
        <tissue evidence="2">Vegetative mycelium</tissue>
    </source>
</reference>
<sequence length="100" mass="11362">MPVRSSRATEPSAPARRGLDDAAVGAQPKRTISPERQQERSRSPPSDRPDHLYNPDVFKNQRCLEATEFLVHYYAQRPQPITVCDPSGDFHVPTEEFIED</sequence>
<feature type="compositionally biased region" description="Basic and acidic residues" evidence="1">
    <location>
        <begin position="32"/>
        <end position="53"/>
    </location>
</feature>
<keyword evidence="3" id="KW-1185">Reference proteome</keyword>
<dbReference type="EMBL" id="HF935578">
    <property type="protein sequence ID" value="CCX10954.1"/>
    <property type="molecule type" value="Genomic_DNA"/>
</dbReference>
<name>U4LGT1_PYROM</name>
<evidence type="ECO:0000256" key="1">
    <source>
        <dbReference type="SAM" id="MobiDB-lite"/>
    </source>
</evidence>